<evidence type="ECO:0000313" key="2">
    <source>
        <dbReference type="Proteomes" id="UP001501759"/>
    </source>
</evidence>
<keyword evidence="2" id="KW-1185">Reference proteome</keyword>
<gene>
    <name evidence="1" type="ORF">GCM10023335_49350</name>
</gene>
<dbReference type="Proteomes" id="UP001501759">
    <property type="component" value="Unassembled WGS sequence"/>
</dbReference>
<dbReference type="RefSeq" id="WP_345653322.1">
    <property type="nucleotide sequence ID" value="NZ_BAABKB010000021.1"/>
</dbReference>
<organism evidence="1 2">
    <name type="scientific">Streptomyces siamensis</name>
    <dbReference type="NCBI Taxonomy" id="1274986"/>
    <lineage>
        <taxon>Bacteria</taxon>
        <taxon>Bacillati</taxon>
        <taxon>Actinomycetota</taxon>
        <taxon>Actinomycetes</taxon>
        <taxon>Kitasatosporales</taxon>
        <taxon>Streptomycetaceae</taxon>
        <taxon>Streptomyces</taxon>
    </lineage>
</organism>
<name>A0ABP9J5G2_9ACTN</name>
<dbReference type="EMBL" id="BAABKB010000021">
    <property type="protein sequence ID" value="GAA5020052.1"/>
    <property type="molecule type" value="Genomic_DNA"/>
</dbReference>
<sequence length="45" mass="5380">MDTEDRFTRRQVLRDEDRGDVWTVMRTLAKRHGAENVRLVACFDN</sequence>
<reference evidence="2" key="1">
    <citation type="journal article" date="2019" name="Int. J. Syst. Evol. Microbiol.">
        <title>The Global Catalogue of Microorganisms (GCM) 10K type strain sequencing project: providing services to taxonomists for standard genome sequencing and annotation.</title>
        <authorList>
            <consortium name="The Broad Institute Genomics Platform"/>
            <consortium name="The Broad Institute Genome Sequencing Center for Infectious Disease"/>
            <person name="Wu L."/>
            <person name="Ma J."/>
        </authorList>
    </citation>
    <scope>NUCLEOTIDE SEQUENCE [LARGE SCALE GENOMIC DNA]</scope>
    <source>
        <strain evidence="2">JCM 18409</strain>
    </source>
</reference>
<comment type="caution">
    <text evidence="1">The sequence shown here is derived from an EMBL/GenBank/DDBJ whole genome shotgun (WGS) entry which is preliminary data.</text>
</comment>
<protein>
    <submittedName>
        <fullName evidence="1">Uncharacterized protein</fullName>
    </submittedName>
</protein>
<proteinExistence type="predicted"/>
<evidence type="ECO:0000313" key="1">
    <source>
        <dbReference type="EMBL" id="GAA5020052.1"/>
    </source>
</evidence>
<accession>A0ABP9J5G2</accession>